<keyword evidence="2" id="KW-1133">Transmembrane helix</keyword>
<dbReference type="SMART" id="SM00698">
    <property type="entry name" value="MORN"/>
    <property type="match status" value="4"/>
</dbReference>
<dbReference type="SUPFAM" id="SSF82185">
    <property type="entry name" value="Histone H3 K4-specific methyltransferase SET7/9 N-terminal domain"/>
    <property type="match status" value="2"/>
</dbReference>
<dbReference type="EMBL" id="AP019400">
    <property type="protein sequence ID" value="BBI30923.1"/>
    <property type="molecule type" value="Genomic_DNA"/>
</dbReference>
<dbReference type="Proteomes" id="UP000289856">
    <property type="component" value="Chromosome"/>
</dbReference>
<sequence length="509" mass="56666">MNSEQTTHRLLYPDGRTKYEGGWNNNQENGFGRLYYDNGSLNYEGQWLNGRMQGSGKWYRPNGKLQYEGLFLDNLPHGEIIEYRETGNRLYMGTIERGVLNGHGTIFYDTGVICYEGMFSNGLMNGIGKSYDRSGKLVYEGPYRNGKINSSGAKIKRIFSVLVILFVVIALGYKFYPDIQGVLGQGESHKAIRAAKKIMEKNLDSPSSAKWVSSDIVDQSDPYYMIHLVVEAKNSYGVTVKTSALVSVTMGSGNEFTYNQLTSISESSDPPQDFEILIMKQFNQWPGFVSLKNDRNVKDGTAFKDSEANKASEESDVGVLVPDVKKAAEEKSSIPLQDSLVRGGGGSLAMVDWQRFDDPDVVLPLTFGNTELELVIGMDHPNGMKKLIRNPQDGTIRTLDNDFSGSGFDDYGTLMDDYRVQAGTYDFDGDGVDELWIASGNLISEATITVYAYKEAKNLKNDVPFEEKLVAKGQIAFIFENNQVQVPIGSAGVDHGYVYKNNKFTEVVY</sequence>
<evidence type="ECO:0000313" key="4">
    <source>
        <dbReference type="Proteomes" id="UP000289856"/>
    </source>
</evidence>
<keyword evidence="1" id="KW-0677">Repeat</keyword>
<evidence type="ECO:0000256" key="1">
    <source>
        <dbReference type="ARBA" id="ARBA00022737"/>
    </source>
</evidence>
<evidence type="ECO:0008006" key="5">
    <source>
        <dbReference type="Google" id="ProtNLM"/>
    </source>
</evidence>
<dbReference type="InterPro" id="IPR011652">
    <property type="entry name" value="MORN_2"/>
</dbReference>
<feature type="transmembrane region" description="Helical" evidence="2">
    <location>
        <begin position="158"/>
        <end position="176"/>
    </location>
</feature>
<evidence type="ECO:0000313" key="3">
    <source>
        <dbReference type="EMBL" id="BBI30923.1"/>
    </source>
</evidence>
<gene>
    <name evidence="3" type="ORF">KCTCHS21_03220</name>
</gene>
<organism evidence="3 4">
    <name type="scientific">Cohnella abietis</name>
    <dbReference type="NCBI Taxonomy" id="2507935"/>
    <lineage>
        <taxon>Bacteria</taxon>
        <taxon>Bacillati</taxon>
        <taxon>Bacillota</taxon>
        <taxon>Bacilli</taxon>
        <taxon>Bacillales</taxon>
        <taxon>Paenibacillaceae</taxon>
        <taxon>Cohnella</taxon>
    </lineage>
</organism>
<dbReference type="PANTHER" id="PTHR43215">
    <property type="entry name" value="RADIAL SPOKE HEAD 1 HOMOLOG"/>
    <property type="match status" value="1"/>
</dbReference>
<dbReference type="KEGG" id="cohn:KCTCHS21_03220"/>
<dbReference type="Gene3D" id="2.20.110.10">
    <property type="entry name" value="Histone H3 K4-specific methyltransferase SET7/9 N-terminal domain"/>
    <property type="match status" value="2"/>
</dbReference>
<protein>
    <recommendedName>
        <fullName evidence="5">MORN repeat protein</fullName>
    </recommendedName>
</protein>
<dbReference type="RefSeq" id="WP_130604824.1">
    <property type="nucleotide sequence ID" value="NZ_AP019400.1"/>
</dbReference>
<dbReference type="Pfam" id="PF07661">
    <property type="entry name" value="MORN_2"/>
    <property type="match status" value="1"/>
</dbReference>
<reference evidence="3 4" key="1">
    <citation type="submission" date="2019-01" db="EMBL/GenBank/DDBJ databases">
        <title>Complete genome sequence of Cohnella hallensis HS21 isolated from Korean fir (Abies koreana) rhizospheric soil.</title>
        <authorList>
            <person name="Jiang L."/>
            <person name="Kang S.W."/>
            <person name="Kim S."/>
            <person name="Jung J."/>
            <person name="Kim C.Y."/>
            <person name="Kim D.H."/>
            <person name="Kim S.W."/>
            <person name="Lee J."/>
        </authorList>
    </citation>
    <scope>NUCLEOTIDE SEQUENCE [LARGE SCALE GENOMIC DNA]</scope>
    <source>
        <strain evidence="3 4">HS21</strain>
    </source>
</reference>
<dbReference type="Pfam" id="PF02493">
    <property type="entry name" value="MORN"/>
    <property type="match status" value="4"/>
</dbReference>
<keyword evidence="4" id="KW-1185">Reference proteome</keyword>
<name>A0A3T1CYJ2_9BACL</name>
<dbReference type="AlphaFoldDB" id="A0A3T1CYJ2"/>
<dbReference type="GO" id="GO:0005829">
    <property type="term" value="C:cytosol"/>
    <property type="evidence" value="ECO:0007669"/>
    <property type="project" value="TreeGrafter"/>
</dbReference>
<keyword evidence="2" id="KW-0472">Membrane</keyword>
<accession>A0A3T1CYJ2</accession>
<keyword evidence="2" id="KW-0812">Transmembrane</keyword>
<evidence type="ECO:0000256" key="2">
    <source>
        <dbReference type="SAM" id="Phobius"/>
    </source>
</evidence>
<dbReference type="PANTHER" id="PTHR43215:SF14">
    <property type="entry name" value="RADIAL SPOKE HEAD 1 HOMOLOG"/>
    <property type="match status" value="1"/>
</dbReference>
<dbReference type="OrthoDB" id="2667245at2"/>
<proteinExistence type="predicted"/>
<dbReference type="InterPro" id="IPR003409">
    <property type="entry name" value="MORN"/>
</dbReference>